<name>A0A8J8PCT2_9ARCH</name>
<dbReference type="NCBIfam" id="TIGR00745">
    <property type="entry name" value="apbA_panE"/>
    <property type="match status" value="1"/>
</dbReference>
<comment type="similarity">
    <text evidence="2 12">Belongs to the ketopantoate reductase family.</text>
</comment>
<dbReference type="Proteomes" id="UP000752814">
    <property type="component" value="Unassembled WGS sequence"/>
</dbReference>
<evidence type="ECO:0000259" key="13">
    <source>
        <dbReference type="Pfam" id="PF02558"/>
    </source>
</evidence>
<dbReference type="Gene3D" id="1.10.1040.10">
    <property type="entry name" value="N-(1-d-carboxylethyl)-l-norvaline Dehydrogenase, domain 2"/>
    <property type="match status" value="1"/>
</dbReference>
<keyword evidence="6 12" id="KW-0173">Coenzyme A biosynthesis</keyword>
<dbReference type="RefSeq" id="WP_400195424.1">
    <property type="nucleotide sequence ID" value="NZ_CAYAYE010000017.1"/>
</dbReference>
<dbReference type="UniPathway" id="UPA00241"/>
<dbReference type="FunFam" id="1.10.1040.10:FF:000017">
    <property type="entry name" value="2-dehydropantoate 2-reductase"/>
    <property type="match status" value="1"/>
</dbReference>
<evidence type="ECO:0000313" key="15">
    <source>
        <dbReference type="EMBL" id="TQS81586.1"/>
    </source>
</evidence>
<feature type="domain" description="Ketopantoate reductase N-terminal" evidence="13">
    <location>
        <begin position="3"/>
        <end position="148"/>
    </location>
</feature>
<dbReference type="Pfam" id="PF08546">
    <property type="entry name" value="ApbA_C"/>
    <property type="match status" value="1"/>
</dbReference>
<dbReference type="EC" id="1.1.1.169" evidence="3 12"/>
<comment type="function">
    <text evidence="12">Catalyzes the NADPH-dependent reduction of ketopantoate into pantoic acid.</text>
</comment>
<gene>
    <name evidence="15" type="ORF">A3207_04070</name>
</gene>
<dbReference type="GO" id="GO:0005737">
    <property type="term" value="C:cytoplasm"/>
    <property type="evidence" value="ECO:0007669"/>
    <property type="project" value="TreeGrafter"/>
</dbReference>
<evidence type="ECO:0000313" key="16">
    <source>
        <dbReference type="Proteomes" id="UP000752814"/>
    </source>
</evidence>
<dbReference type="InterPro" id="IPR013332">
    <property type="entry name" value="KPR_N"/>
</dbReference>
<accession>A0A8J8PCT2</accession>
<evidence type="ECO:0000259" key="14">
    <source>
        <dbReference type="Pfam" id="PF08546"/>
    </source>
</evidence>
<dbReference type="InterPro" id="IPR013328">
    <property type="entry name" value="6PGD_dom2"/>
</dbReference>
<dbReference type="Gene3D" id="3.40.50.720">
    <property type="entry name" value="NAD(P)-binding Rossmann-like Domain"/>
    <property type="match status" value="1"/>
</dbReference>
<reference evidence="15" key="1">
    <citation type="submission" date="2016-03" db="EMBL/GenBank/DDBJ databases">
        <authorList>
            <person name="Borrel G."/>
            <person name="Mccann A."/>
            <person name="O'Toole P.W."/>
        </authorList>
    </citation>
    <scope>NUCLEOTIDE SEQUENCE</scope>
    <source>
        <strain evidence="15">183</strain>
    </source>
</reference>
<keyword evidence="7 12" id="KW-0560">Oxidoreductase</keyword>
<dbReference type="GO" id="GO:0015937">
    <property type="term" value="P:coenzyme A biosynthetic process"/>
    <property type="evidence" value="ECO:0007669"/>
    <property type="project" value="UniProtKB-UniPathway"/>
</dbReference>
<comment type="catalytic activity">
    <reaction evidence="10">
        <text>(R)-pantoate + NAD(+) = 2-dehydropantoate + NADH + H(+)</text>
        <dbReference type="Rhea" id="RHEA:61292"/>
        <dbReference type="ChEBI" id="CHEBI:11561"/>
        <dbReference type="ChEBI" id="CHEBI:15378"/>
        <dbReference type="ChEBI" id="CHEBI:15980"/>
        <dbReference type="ChEBI" id="CHEBI:57540"/>
        <dbReference type="ChEBI" id="CHEBI:57945"/>
    </reaction>
    <physiologicalReaction direction="right-to-left" evidence="10">
        <dbReference type="Rhea" id="RHEA:61294"/>
    </physiologicalReaction>
</comment>
<dbReference type="SUPFAM" id="SSF48179">
    <property type="entry name" value="6-phosphogluconate dehydrogenase C-terminal domain-like"/>
    <property type="match status" value="1"/>
</dbReference>
<feature type="domain" description="Ketopantoate reductase C-terminal" evidence="14">
    <location>
        <begin position="171"/>
        <end position="291"/>
    </location>
</feature>
<evidence type="ECO:0000256" key="12">
    <source>
        <dbReference type="RuleBase" id="RU362068"/>
    </source>
</evidence>
<protein>
    <recommendedName>
        <fullName evidence="4 12">2-dehydropantoate 2-reductase</fullName>
        <ecNumber evidence="3 12">1.1.1.169</ecNumber>
    </recommendedName>
    <alternativeName>
        <fullName evidence="8 12">Ketopantoate reductase</fullName>
    </alternativeName>
</protein>
<dbReference type="InterPro" id="IPR003710">
    <property type="entry name" value="ApbA"/>
</dbReference>
<evidence type="ECO:0000256" key="4">
    <source>
        <dbReference type="ARBA" id="ARBA00019465"/>
    </source>
</evidence>
<evidence type="ECO:0000256" key="2">
    <source>
        <dbReference type="ARBA" id="ARBA00007870"/>
    </source>
</evidence>
<comment type="function">
    <text evidence="11">Catalyzes the NAD(P)H-dependent reduction of ketopantoate into pantoic acid.</text>
</comment>
<dbReference type="PANTHER" id="PTHR21708">
    <property type="entry name" value="PROBABLE 2-DEHYDROPANTOATE 2-REDUCTASE"/>
    <property type="match status" value="1"/>
</dbReference>
<proteinExistence type="inferred from homology"/>
<dbReference type="Pfam" id="PF02558">
    <property type="entry name" value="ApbA"/>
    <property type="match status" value="1"/>
</dbReference>
<dbReference type="InterPro" id="IPR051402">
    <property type="entry name" value="KPR-Related"/>
</dbReference>
<evidence type="ECO:0000256" key="3">
    <source>
        <dbReference type="ARBA" id="ARBA00013014"/>
    </source>
</evidence>
<evidence type="ECO:0000256" key="8">
    <source>
        <dbReference type="ARBA" id="ARBA00032024"/>
    </source>
</evidence>
<organism evidence="15 16">
    <name type="scientific">Candidatus Methanomassiliicoccus intestinalis</name>
    <dbReference type="NCBI Taxonomy" id="1406512"/>
    <lineage>
        <taxon>Archaea</taxon>
        <taxon>Methanobacteriati</taxon>
        <taxon>Thermoplasmatota</taxon>
        <taxon>Thermoplasmata</taxon>
        <taxon>Methanomassiliicoccales</taxon>
        <taxon>Methanomassiliicoccaceae</taxon>
        <taxon>Methanomassiliicoccus</taxon>
    </lineage>
</organism>
<dbReference type="InterPro" id="IPR008927">
    <property type="entry name" value="6-PGluconate_DH-like_C_sf"/>
</dbReference>
<evidence type="ECO:0000256" key="1">
    <source>
        <dbReference type="ARBA" id="ARBA00004724"/>
    </source>
</evidence>
<evidence type="ECO:0000256" key="6">
    <source>
        <dbReference type="ARBA" id="ARBA00022993"/>
    </source>
</evidence>
<dbReference type="PANTHER" id="PTHR21708:SF26">
    <property type="entry name" value="2-DEHYDROPANTOATE 2-REDUCTASE"/>
    <property type="match status" value="1"/>
</dbReference>
<sequence>MNILVYGAGAIGSAIGEKLSGQHDVTLVSRKPHADAISSNGLLVCSSKGKKRVFLKCVTSIDGMEPPDVIIVTTKAYDSKHAGDDISRIIDNNTIIASIQNGLGNYEHISRRFGRNGVVGTTTMGVTMTRPGEIVLAGEGVTSFGPYDDAAEKITDIFIKSGFEARTSSRIFSDIWMKAIANASINPITVISGKTNGCILYEPYMSLAKEACYEAAAVAEAEGVMLDDPWKAVRDIAEKTSSNKSSMLQDIEKGRKTEINQITGEIVRRAGGIGIPVPVNSALLELIRSMEKKDKRL</sequence>
<dbReference type="EMBL" id="LVVT01000022">
    <property type="protein sequence ID" value="TQS81586.1"/>
    <property type="molecule type" value="Genomic_DNA"/>
</dbReference>
<evidence type="ECO:0000256" key="5">
    <source>
        <dbReference type="ARBA" id="ARBA00022857"/>
    </source>
</evidence>
<dbReference type="GO" id="GO:0015940">
    <property type="term" value="P:pantothenate biosynthetic process"/>
    <property type="evidence" value="ECO:0007669"/>
    <property type="project" value="InterPro"/>
</dbReference>
<evidence type="ECO:0000256" key="9">
    <source>
        <dbReference type="ARBA" id="ARBA00047506"/>
    </source>
</evidence>
<keyword evidence="5 12" id="KW-0521">NADP</keyword>
<evidence type="ECO:0000256" key="7">
    <source>
        <dbReference type="ARBA" id="ARBA00023002"/>
    </source>
</evidence>
<comment type="pathway">
    <text evidence="1 12">Cofactor biosynthesis; coenzyme A biosynthesis.</text>
</comment>
<dbReference type="InterPro" id="IPR013752">
    <property type="entry name" value="KPA_reductase"/>
</dbReference>
<comment type="caution">
    <text evidence="15">The sequence shown here is derived from an EMBL/GenBank/DDBJ whole genome shotgun (WGS) entry which is preliminary data.</text>
</comment>
<dbReference type="AlphaFoldDB" id="A0A8J8PCT2"/>
<dbReference type="SUPFAM" id="SSF51735">
    <property type="entry name" value="NAD(P)-binding Rossmann-fold domains"/>
    <property type="match status" value="1"/>
</dbReference>
<dbReference type="GO" id="GO:0008677">
    <property type="term" value="F:2-dehydropantoate 2-reductase activity"/>
    <property type="evidence" value="ECO:0007669"/>
    <property type="project" value="UniProtKB-EC"/>
</dbReference>
<evidence type="ECO:0000256" key="11">
    <source>
        <dbReference type="ARBA" id="ARBA00056765"/>
    </source>
</evidence>
<comment type="catalytic activity">
    <reaction evidence="9">
        <text>(R)-pantoate + NADP(+) = 2-dehydropantoate + NADPH + H(+)</text>
        <dbReference type="Rhea" id="RHEA:16233"/>
        <dbReference type="ChEBI" id="CHEBI:11561"/>
        <dbReference type="ChEBI" id="CHEBI:15378"/>
        <dbReference type="ChEBI" id="CHEBI:15980"/>
        <dbReference type="ChEBI" id="CHEBI:57783"/>
        <dbReference type="ChEBI" id="CHEBI:58349"/>
        <dbReference type="EC" id="1.1.1.169"/>
    </reaction>
    <physiologicalReaction direction="right-to-left" evidence="9">
        <dbReference type="Rhea" id="RHEA:16235"/>
    </physiologicalReaction>
</comment>
<evidence type="ECO:0000256" key="10">
    <source>
        <dbReference type="ARBA" id="ARBA00048196"/>
    </source>
</evidence>
<dbReference type="InterPro" id="IPR036291">
    <property type="entry name" value="NAD(P)-bd_dom_sf"/>
</dbReference>